<evidence type="ECO:0000256" key="5">
    <source>
        <dbReference type="ARBA" id="ARBA00023242"/>
    </source>
</evidence>
<dbReference type="PRINTS" id="PR00755">
    <property type="entry name" value="AFLATOXINBRP"/>
</dbReference>
<dbReference type="InterPro" id="IPR036864">
    <property type="entry name" value="Zn2-C6_fun-type_DNA-bd_sf"/>
</dbReference>
<proteinExistence type="predicted"/>
<evidence type="ECO:0000256" key="3">
    <source>
        <dbReference type="ARBA" id="ARBA00023015"/>
    </source>
</evidence>
<name>A0ABR1QQV2_9PEZI</name>
<keyword evidence="3" id="KW-0805">Transcription regulation</keyword>
<keyword evidence="5" id="KW-0539">Nucleus</keyword>
<dbReference type="EMBL" id="JAQQWE010000002">
    <property type="protein sequence ID" value="KAK7961751.1"/>
    <property type="molecule type" value="Genomic_DNA"/>
</dbReference>
<comment type="subcellular location">
    <subcellularLocation>
        <location evidence="1">Nucleus</location>
    </subcellularLocation>
</comment>
<feature type="domain" description="Zn(2)-C6 fungal-type" evidence="7">
    <location>
        <begin position="98"/>
        <end position="128"/>
    </location>
</feature>
<dbReference type="PROSITE" id="PS00463">
    <property type="entry name" value="ZN2_CY6_FUNGAL_1"/>
    <property type="match status" value="2"/>
</dbReference>
<dbReference type="PANTHER" id="PTHR47338">
    <property type="entry name" value="ZN(II)2CYS6 TRANSCRIPTION FACTOR (EUROFUNG)-RELATED"/>
    <property type="match status" value="1"/>
</dbReference>
<dbReference type="RefSeq" id="XP_066703862.1">
    <property type="nucleotide sequence ID" value="XM_066838798.1"/>
</dbReference>
<feature type="compositionally biased region" description="Basic and acidic residues" evidence="6">
    <location>
        <begin position="172"/>
        <end position="186"/>
    </location>
</feature>
<keyword evidence="4" id="KW-0804">Transcription</keyword>
<dbReference type="SMART" id="SM00066">
    <property type="entry name" value="GAL4"/>
    <property type="match status" value="2"/>
</dbReference>
<keyword evidence="9" id="KW-1185">Reference proteome</keyword>
<evidence type="ECO:0000313" key="8">
    <source>
        <dbReference type="EMBL" id="KAK7961751.1"/>
    </source>
</evidence>
<evidence type="ECO:0000256" key="4">
    <source>
        <dbReference type="ARBA" id="ARBA00023163"/>
    </source>
</evidence>
<evidence type="ECO:0000256" key="2">
    <source>
        <dbReference type="ARBA" id="ARBA00022723"/>
    </source>
</evidence>
<accession>A0ABR1QQV2</accession>
<dbReference type="GeneID" id="92071860"/>
<comment type="caution">
    <text evidence="8">The sequence shown here is derived from an EMBL/GenBank/DDBJ whole genome shotgun (WGS) entry which is preliminary data.</text>
</comment>
<evidence type="ECO:0000313" key="9">
    <source>
        <dbReference type="Proteomes" id="UP001391051"/>
    </source>
</evidence>
<feature type="region of interest" description="Disordered" evidence="6">
    <location>
        <begin position="1"/>
        <end position="25"/>
    </location>
</feature>
<dbReference type="InterPro" id="IPR007219">
    <property type="entry name" value="XnlR_reg_dom"/>
</dbReference>
<dbReference type="SUPFAM" id="SSF57701">
    <property type="entry name" value="Zn2/Cys6 DNA-binding domain"/>
    <property type="match status" value="2"/>
</dbReference>
<dbReference type="Gene3D" id="4.10.240.10">
    <property type="entry name" value="Zn(2)-C6 fungal-type DNA-binding domain"/>
    <property type="match status" value="2"/>
</dbReference>
<feature type="compositionally biased region" description="Low complexity" evidence="6">
    <location>
        <begin position="135"/>
        <end position="158"/>
    </location>
</feature>
<dbReference type="InterPro" id="IPR001138">
    <property type="entry name" value="Zn2Cys6_DnaBD"/>
</dbReference>
<evidence type="ECO:0000259" key="7">
    <source>
        <dbReference type="PROSITE" id="PS50048"/>
    </source>
</evidence>
<dbReference type="CDD" id="cd12148">
    <property type="entry name" value="fungal_TF_MHR"/>
    <property type="match status" value="1"/>
</dbReference>
<dbReference type="PROSITE" id="PS50048">
    <property type="entry name" value="ZN2_CY6_FUNGAL_2"/>
    <property type="match status" value="2"/>
</dbReference>
<feature type="compositionally biased region" description="Polar residues" evidence="6">
    <location>
        <begin position="159"/>
        <end position="171"/>
    </location>
</feature>
<keyword evidence="2" id="KW-0479">Metal-binding</keyword>
<evidence type="ECO:0000256" key="1">
    <source>
        <dbReference type="ARBA" id="ARBA00004123"/>
    </source>
</evidence>
<dbReference type="CDD" id="cd00067">
    <property type="entry name" value="GAL4"/>
    <property type="match status" value="2"/>
</dbReference>
<feature type="region of interest" description="Disordered" evidence="6">
    <location>
        <begin position="135"/>
        <end position="194"/>
    </location>
</feature>
<evidence type="ECO:0000256" key="6">
    <source>
        <dbReference type="SAM" id="MobiDB-lite"/>
    </source>
</evidence>
<dbReference type="InterPro" id="IPR050815">
    <property type="entry name" value="TF_fung"/>
</dbReference>
<dbReference type="Pfam" id="PF04082">
    <property type="entry name" value="Fungal_trans"/>
    <property type="match status" value="1"/>
</dbReference>
<gene>
    <name evidence="8" type="ORF">PG986_002576</name>
</gene>
<reference evidence="8 9" key="1">
    <citation type="submission" date="2023-01" db="EMBL/GenBank/DDBJ databases">
        <title>Analysis of 21 Apiospora genomes using comparative genomics revels a genus with tremendous synthesis potential of carbohydrate active enzymes and secondary metabolites.</title>
        <authorList>
            <person name="Sorensen T."/>
        </authorList>
    </citation>
    <scope>NUCLEOTIDE SEQUENCE [LARGE SCALE GENOMIC DNA]</scope>
    <source>
        <strain evidence="8 9">CBS 24483</strain>
    </source>
</reference>
<sequence length="778" mass="84416">METNLLLRPLRPGGTSGTAASSPASISNLSTKRQTCLQCRIRKVRCDGQPATCNNCQRLGFDCSFSQTVVHSAAALSRARNGPATGLQLPGRRRRTKACVHCRTRKTRCLGESPECSNCIRKGLVCTYPASSASNRRQQTTATTTPSDSPDSSRLSRTVSLSPVAATQQHSSAEKTPYRGGDDVLEPRSASSPTAAALDPATLNELVEDYFAHLYLLPSYAFLHKPTVLQRCQDETIDAPLKLAICAITSLLLQRASYCHDLWAQQAERLLMSPAAICRPSVFRLQALLLVIRYRIESGDFPAAFMLASLAAHAAFALRLNYERSDAELVPPAQEARRRLFWSLFILDDFFSVGLREFELCPREIVHLQLPGEDAAFLAGRPCRTGLLEQQSSAAAADNPEGIGLRGAFLRLVSIRREVMSHIRRVALDEVTAGDTARSVRSFEKELDALRASLQSEEQYSAANLRGCNNRAQFVMVHASWHQCYCDLYRVYMPLGYTEAAPSSAVAGVHPVRRGAMQRSCRDHAESILQVVADFWDLEHAVTTEGAVPQPMLIERDIAVCAFESVRIVLFCCANVSPPDDGLVEAGLAKARLCLDMVKHHFASLASVRTLVYICTSLPDVPAVRVRQGAAEAVGAEPAPAVRLCGRHDEIAVSNPGSPLGQITTTFTNATPAIEGTQPSYISAVTDTLEIPIVTATSALDPPPPPPQQQLLGDFGADPTDFLAIGNNINSFDSGMSQGSGSDITDDAFVFNPWMGFPVDGNIYSGMGLSWGTGQEDY</sequence>
<organism evidence="8 9">
    <name type="scientific">Apiospora aurea</name>
    <dbReference type="NCBI Taxonomy" id="335848"/>
    <lineage>
        <taxon>Eukaryota</taxon>
        <taxon>Fungi</taxon>
        <taxon>Dikarya</taxon>
        <taxon>Ascomycota</taxon>
        <taxon>Pezizomycotina</taxon>
        <taxon>Sordariomycetes</taxon>
        <taxon>Xylariomycetidae</taxon>
        <taxon>Amphisphaeriales</taxon>
        <taxon>Apiosporaceae</taxon>
        <taxon>Apiospora</taxon>
    </lineage>
</organism>
<dbReference type="Proteomes" id="UP001391051">
    <property type="component" value="Unassembled WGS sequence"/>
</dbReference>
<protein>
    <recommendedName>
        <fullName evidence="7">Zn(2)-C6 fungal-type domain-containing protein</fullName>
    </recommendedName>
</protein>
<feature type="domain" description="Zn(2)-C6 fungal-type" evidence="7">
    <location>
        <begin position="35"/>
        <end position="65"/>
    </location>
</feature>
<dbReference type="PANTHER" id="PTHR47338:SF7">
    <property type="entry name" value="ZN(II)2CYS6 TRANSCRIPTION FACTOR (EUROFUNG)"/>
    <property type="match status" value="1"/>
</dbReference>
<dbReference type="Pfam" id="PF00172">
    <property type="entry name" value="Zn_clus"/>
    <property type="match status" value="2"/>
</dbReference>